<dbReference type="InterPro" id="IPR017441">
    <property type="entry name" value="Protein_kinase_ATP_BS"/>
</dbReference>
<dbReference type="GO" id="GO:0005524">
    <property type="term" value="F:ATP binding"/>
    <property type="evidence" value="ECO:0007669"/>
    <property type="project" value="UniProtKB-UniRule"/>
</dbReference>
<keyword evidence="3" id="KW-0808">Transferase</keyword>
<accession>A0A8J3YRJ4</accession>
<name>A0A8J3YRJ4_9ACTN</name>
<evidence type="ECO:0000256" key="1">
    <source>
        <dbReference type="ARBA" id="ARBA00012513"/>
    </source>
</evidence>
<keyword evidence="9" id="KW-0812">Transmembrane</keyword>
<feature type="compositionally biased region" description="Polar residues" evidence="8">
    <location>
        <begin position="366"/>
        <end position="375"/>
    </location>
</feature>
<evidence type="ECO:0000256" key="8">
    <source>
        <dbReference type="SAM" id="MobiDB-lite"/>
    </source>
</evidence>
<dbReference type="RefSeq" id="WP_203903590.1">
    <property type="nucleotide sequence ID" value="NZ_BOPF01000033.1"/>
</dbReference>
<keyword evidence="12" id="KW-1185">Reference proteome</keyword>
<evidence type="ECO:0000256" key="3">
    <source>
        <dbReference type="ARBA" id="ARBA00022679"/>
    </source>
</evidence>
<reference evidence="11" key="1">
    <citation type="submission" date="2021-01" db="EMBL/GenBank/DDBJ databases">
        <title>Whole genome shotgun sequence of Virgisporangium aliadipatigenens NBRC 105644.</title>
        <authorList>
            <person name="Komaki H."/>
            <person name="Tamura T."/>
        </authorList>
    </citation>
    <scope>NUCLEOTIDE SEQUENCE</scope>
    <source>
        <strain evidence="11">NBRC 105644</strain>
    </source>
</reference>
<dbReference type="GO" id="GO:0004674">
    <property type="term" value="F:protein serine/threonine kinase activity"/>
    <property type="evidence" value="ECO:0007669"/>
    <property type="project" value="UniProtKB-KW"/>
</dbReference>
<dbReference type="EC" id="2.7.11.1" evidence="1"/>
<dbReference type="SUPFAM" id="SSF56112">
    <property type="entry name" value="Protein kinase-like (PK-like)"/>
    <property type="match status" value="1"/>
</dbReference>
<dbReference type="InterPro" id="IPR008266">
    <property type="entry name" value="Tyr_kinase_AS"/>
</dbReference>
<keyword evidence="5" id="KW-0418">Kinase</keyword>
<dbReference type="Pfam" id="PF00069">
    <property type="entry name" value="Pkinase"/>
    <property type="match status" value="1"/>
</dbReference>
<dbReference type="Gene3D" id="1.10.510.10">
    <property type="entry name" value="Transferase(Phosphotransferase) domain 1"/>
    <property type="match status" value="1"/>
</dbReference>
<dbReference type="PROSITE" id="PS00109">
    <property type="entry name" value="PROTEIN_KINASE_TYR"/>
    <property type="match status" value="1"/>
</dbReference>
<dbReference type="PROSITE" id="PS00107">
    <property type="entry name" value="PROTEIN_KINASE_ATP"/>
    <property type="match status" value="1"/>
</dbReference>
<sequence length="472" mass="50213">MIEQWPAEGDLLNRRYRLLEAIGSGGMATVWRARDESLERLVAVKVLNADLAVNPRVRELVRREARTAAQLTHPQATPVYDYGEAFAPSGRPAAFVVMQLLDGTPLDERLAAGPLRWTEAAQIGEQVARVLAGTHTRGLIHGDIAPSNIVLTSEGVRVIDFGIAETLVEAGRPGIGGLFGTPPYMAPERLAGAPTRLASDVYSLGALLFEMIGGRPPYPTLTWENAAEVRRREPTPTLAGVGDVPPEIIELVTDCLALDPERRPPASEVADRLAELRTAAPPRPRRAPVRHRVLIGVLAAVLLLAVGGLAQVGLGHLTAPRHDDRSSGQGGGEHNTTKATEDPGAADQAGTAEATSARSGTGPANPETQTGTSAAGTAEPLTVQQAMDHLRAVLDAAMADGTVQQATGYMLRTELLNMTANRTSDESAALRQIDNFRRKILDFTRSGDIKDSASRNLLGALDQLATATRSEL</sequence>
<proteinExistence type="predicted"/>
<dbReference type="PROSITE" id="PS50011">
    <property type="entry name" value="PROTEIN_KINASE_DOM"/>
    <property type="match status" value="1"/>
</dbReference>
<dbReference type="CDD" id="cd14014">
    <property type="entry name" value="STKc_PknB_like"/>
    <property type="match status" value="1"/>
</dbReference>
<evidence type="ECO:0000259" key="10">
    <source>
        <dbReference type="PROSITE" id="PS50011"/>
    </source>
</evidence>
<dbReference type="AlphaFoldDB" id="A0A8J3YRJ4"/>
<keyword evidence="2" id="KW-0723">Serine/threonine-protein kinase</keyword>
<dbReference type="InterPro" id="IPR000719">
    <property type="entry name" value="Prot_kinase_dom"/>
</dbReference>
<dbReference type="Gene3D" id="3.30.200.20">
    <property type="entry name" value="Phosphorylase Kinase, domain 1"/>
    <property type="match status" value="1"/>
</dbReference>
<keyword evidence="9" id="KW-0472">Membrane</keyword>
<evidence type="ECO:0000256" key="6">
    <source>
        <dbReference type="ARBA" id="ARBA00022840"/>
    </source>
</evidence>
<dbReference type="PANTHER" id="PTHR43289">
    <property type="entry name" value="MITOGEN-ACTIVATED PROTEIN KINASE KINASE KINASE 20-RELATED"/>
    <property type="match status" value="1"/>
</dbReference>
<evidence type="ECO:0000256" key="5">
    <source>
        <dbReference type="ARBA" id="ARBA00022777"/>
    </source>
</evidence>
<dbReference type="InterPro" id="IPR011009">
    <property type="entry name" value="Kinase-like_dom_sf"/>
</dbReference>
<keyword evidence="9" id="KW-1133">Transmembrane helix</keyword>
<evidence type="ECO:0000313" key="11">
    <source>
        <dbReference type="EMBL" id="GIJ50146.1"/>
    </source>
</evidence>
<feature type="region of interest" description="Disordered" evidence="8">
    <location>
        <begin position="318"/>
        <end position="377"/>
    </location>
</feature>
<feature type="domain" description="Protein kinase" evidence="10">
    <location>
        <begin position="16"/>
        <end position="276"/>
    </location>
</feature>
<dbReference type="PANTHER" id="PTHR43289:SF6">
    <property type="entry name" value="SERINE_THREONINE-PROTEIN KINASE NEKL-3"/>
    <property type="match status" value="1"/>
</dbReference>
<feature type="transmembrane region" description="Helical" evidence="9">
    <location>
        <begin position="293"/>
        <end position="314"/>
    </location>
</feature>
<comment type="caution">
    <text evidence="11">The sequence shown here is derived from an EMBL/GenBank/DDBJ whole genome shotgun (WGS) entry which is preliminary data.</text>
</comment>
<keyword evidence="6 7" id="KW-0067">ATP-binding</keyword>
<evidence type="ECO:0000256" key="9">
    <source>
        <dbReference type="SAM" id="Phobius"/>
    </source>
</evidence>
<evidence type="ECO:0000313" key="12">
    <source>
        <dbReference type="Proteomes" id="UP000619260"/>
    </source>
</evidence>
<protein>
    <recommendedName>
        <fullName evidence="1">non-specific serine/threonine protein kinase</fullName>
        <ecNumber evidence="1">2.7.11.1</ecNumber>
    </recommendedName>
</protein>
<evidence type="ECO:0000256" key="7">
    <source>
        <dbReference type="PROSITE-ProRule" id="PRU10141"/>
    </source>
</evidence>
<dbReference type="EMBL" id="BOPF01000033">
    <property type="protein sequence ID" value="GIJ50146.1"/>
    <property type="molecule type" value="Genomic_DNA"/>
</dbReference>
<evidence type="ECO:0000256" key="2">
    <source>
        <dbReference type="ARBA" id="ARBA00022527"/>
    </source>
</evidence>
<feature type="binding site" evidence="7">
    <location>
        <position position="45"/>
    </location>
    <ligand>
        <name>ATP</name>
        <dbReference type="ChEBI" id="CHEBI:30616"/>
    </ligand>
</feature>
<dbReference type="Proteomes" id="UP000619260">
    <property type="component" value="Unassembled WGS sequence"/>
</dbReference>
<gene>
    <name evidence="11" type="ORF">Val02_70320</name>
</gene>
<evidence type="ECO:0000256" key="4">
    <source>
        <dbReference type="ARBA" id="ARBA00022741"/>
    </source>
</evidence>
<keyword evidence="4 7" id="KW-0547">Nucleotide-binding</keyword>
<organism evidence="11 12">
    <name type="scientific">Virgisporangium aliadipatigenens</name>
    <dbReference type="NCBI Taxonomy" id="741659"/>
    <lineage>
        <taxon>Bacteria</taxon>
        <taxon>Bacillati</taxon>
        <taxon>Actinomycetota</taxon>
        <taxon>Actinomycetes</taxon>
        <taxon>Micromonosporales</taxon>
        <taxon>Micromonosporaceae</taxon>
        <taxon>Virgisporangium</taxon>
    </lineage>
</organism>